<organism evidence="6 7">
    <name type="scientific">Actinomycetospora chlora</name>
    <dbReference type="NCBI Taxonomy" id="663608"/>
    <lineage>
        <taxon>Bacteria</taxon>
        <taxon>Bacillati</taxon>
        <taxon>Actinomycetota</taxon>
        <taxon>Actinomycetes</taxon>
        <taxon>Pseudonocardiales</taxon>
        <taxon>Pseudonocardiaceae</taxon>
        <taxon>Actinomycetospora</taxon>
    </lineage>
</organism>
<evidence type="ECO:0000259" key="5">
    <source>
        <dbReference type="PROSITE" id="PS01124"/>
    </source>
</evidence>
<dbReference type="InterPro" id="IPR035418">
    <property type="entry name" value="AraC-bd_2"/>
</dbReference>
<feature type="domain" description="HTH araC/xylS-type" evidence="5">
    <location>
        <begin position="215"/>
        <end position="313"/>
    </location>
</feature>
<gene>
    <name evidence="6" type="ORF">GCM10023200_58900</name>
</gene>
<dbReference type="InterPro" id="IPR050204">
    <property type="entry name" value="AraC_XylS_family_regulators"/>
</dbReference>
<evidence type="ECO:0000256" key="2">
    <source>
        <dbReference type="ARBA" id="ARBA00023125"/>
    </source>
</evidence>
<comment type="caution">
    <text evidence="6">The sequence shown here is derived from an EMBL/GenBank/DDBJ whole genome shotgun (WGS) entry which is preliminary data.</text>
</comment>
<name>A0ABP9CKR9_9PSEU</name>
<protein>
    <submittedName>
        <fullName evidence="6">AraC family transcriptional regulator</fullName>
    </submittedName>
</protein>
<dbReference type="SMART" id="SM00342">
    <property type="entry name" value="HTH_ARAC"/>
    <property type="match status" value="1"/>
</dbReference>
<evidence type="ECO:0000256" key="1">
    <source>
        <dbReference type="ARBA" id="ARBA00023015"/>
    </source>
</evidence>
<dbReference type="SUPFAM" id="SSF46689">
    <property type="entry name" value="Homeodomain-like"/>
    <property type="match status" value="1"/>
</dbReference>
<proteinExistence type="predicted"/>
<dbReference type="InterPro" id="IPR018062">
    <property type="entry name" value="HTH_AraC-typ_CS"/>
</dbReference>
<reference evidence="7" key="1">
    <citation type="journal article" date="2019" name="Int. J. Syst. Evol. Microbiol.">
        <title>The Global Catalogue of Microorganisms (GCM) 10K type strain sequencing project: providing services to taxonomists for standard genome sequencing and annotation.</title>
        <authorList>
            <consortium name="The Broad Institute Genomics Platform"/>
            <consortium name="The Broad Institute Genome Sequencing Center for Infectious Disease"/>
            <person name="Wu L."/>
            <person name="Ma J."/>
        </authorList>
    </citation>
    <scope>NUCLEOTIDE SEQUENCE [LARGE SCALE GENOMIC DNA]</scope>
    <source>
        <strain evidence="7">JCM 17979</strain>
    </source>
</reference>
<keyword evidence="1" id="KW-0805">Transcription regulation</keyword>
<evidence type="ECO:0000256" key="3">
    <source>
        <dbReference type="ARBA" id="ARBA00023163"/>
    </source>
</evidence>
<dbReference type="InterPro" id="IPR018060">
    <property type="entry name" value="HTH_AraC"/>
</dbReference>
<dbReference type="Pfam" id="PF12833">
    <property type="entry name" value="HTH_18"/>
    <property type="match status" value="1"/>
</dbReference>
<dbReference type="PROSITE" id="PS01124">
    <property type="entry name" value="HTH_ARAC_FAMILY_2"/>
    <property type="match status" value="1"/>
</dbReference>
<dbReference type="RefSeq" id="WP_345424936.1">
    <property type="nucleotide sequence ID" value="NZ_BAABHO010000087.1"/>
</dbReference>
<feature type="region of interest" description="Disordered" evidence="4">
    <location>
        <begin position="303"/>
        <end position="329"/>
    </location>
</feature>
<evidence type="ECO:0000313" key="6">
    <source>
        <dbReference type="EMBL" id="GAA4813346.1"/>
    </source>
</evidence>
<evidence type="ECO:0000256" key="4">
    <source>
        <dbReference type="SAM" id="MobiDB-lite"/>
    </source>
</evidence>
<dbReference type="PROSITE" id="PS00041">
    <property type="entry name" value="HTH_ARAC_FAMILY_1"/>
    <property type="match status" value="1"/>
</dbReference>
<dbReference type="InterPro" id="IPR009057">
    <property type="entry name" value="Homeodomain-like_sf"/>
</dbReference>
<dbReference type="PANTHER" id="PTHR46796:SF12">
    <property type="entry name" value="HTH-TYPE DNA-BINDING TRANSCRIPTIONAL ACTIVATOR EUTR"/>
    <property type="match status" value="1"/>
</dbReference>
<evidence type="ECO:0000313" key="7">
    <source>
        <dbReference type="Proteomes" id="UP001500928"/>
    </source>
</evidence>
<dbReference type="Gene3D" id="1.10.10.60">
    <property type="entry name" value="Homeodomain-like"/>
    <property type="match status" value="1"/>
</dbReference>
<dbReference type="PANTHER" id="PTHR46796">
    <property type="entry name" value="HTH-TYPE TRANSCRIPTIONAL ACTIVATOR RHAS-RELATED"/>
    <property type="match status" value="1"/>
</dbReference>
<accession>A0ABP9CKR9</accession>
<dbReference type="EMBL" id="BAABHO010000087">
    <property type="protein sequence ID" value="GAA4813346.1"/>
    <property type="molecule type" value="Genomic_DNA"/>
</dbReference>
<keyword evidence="2" id="KW-0238">DNA-binding</keyword>
<dbReference type="Pfam" id="PF14525">
    <property type="entry name" value="AraC_binding_2"/>
    <property type="match status" value="1"/>
</dbReference>
<sequence>MFVSTSDPDRARAECAEVYFPHRLTVLHDPAAFSMSLSAVDLGPVAAGVLSYGGEVVIETGELATGYEVNIALDGVLRTRSGRADVCSTSATAAVYRPDGTARLHGWAEGGRLFGLRIERGALEDQLTTLLDRPVRGAVALAPTIDLRSDDGRRWWSLVRTLADLAGDPRGLAADPRVMRPLVEAVVAGLLHAVDHPYRDALAAPAAPVGPRSVRRAVAAVVEHPEHPWTVTALAEVAGVSARGLRDGLRRHHGVSPMTLVRDVRLRRARDDLAAGRGGVAEVAMRWGFTHLGRFARSYREAFGEPPSRTAGTGARPTARGSTGDPGHT</sequence>
<keyword evidence="7" id="KW-1185">Reference proteome</keyword>
<dbReference type="Proteomes" id="UP001500928">
    <property type="component" value="Unassembled WGS sequence"/>
</dbReference>
<keyword evidence="3" id="KW-0804">Transcription</keyword>